<dbReference type="STRING" id="1073996.SAMN05444271_15513"/>
<organism evidence="1 2">
    <name type="scientific">Halohasta litchfieldiae</name>
    <dbReference type="NCBI Taxonomy" id="1073996"/>
    <lineage>
        <taxon>Archaea</taxon>
        <taxon>Methanobacteriati</taxon>
        <taxon>Methanobacteriota</taxon>
        <taxon>Stenosarchaea group</taxon>
        <taxon>Halobacteria</taxon>
        <taxon>Halobacteriales</taxon>
        <taxon>Haloferacaceae</taxon>
        <taxon>Halohasta</taxon>
    </lineage>
</organism>
<evidence type="ECO:0000313" key="1">
    <source>
        <dbReference type="EMBL" id="SEJ35686.1"/>
    </source>
</evidence>
<dbReference type="Proteomes" id="UP000198888">
    <property type="component" value="Unassembled WGS sequence"/>
</dbReference>
<dbReference type="AlphaFoldDB" id="A0A1H6Y5G2"/>
<evidence type="ECO:0000313" key="2">
    <source>
        <dbReference type="Proteomes" id="UP000198888"/>
    </source>
</evidence>
<protein>
    <submittedName>
        <fullName evidence="1">Uncharacterized protein</fullName>
    </submittedName>
</protein>
<gene>
    <name evidence="1" type="ORF">SAMN05444271_15513</name>
</gene>
<dbReference type="EMBL" id="FNYR01000055">
    <property type="protein sequence ID" value="SEJ35686.1"/>
    <property type="molecule type" value="Genomic_DNA"/>
</dbReference>
<dbReference type="KEGG" id="hae:halTADL_1428"/>
<accession>A0A1H6Y5G2</accession>
<proteinExistence type="predicted"/>
<reference evidence="1 2" key="1">
    <citation type="submission" date="2016-10" db="EMBL/GenBank/DDBJ databases">
        <authorList>
            <person name="de Groot N.N."/>
        </authorList>
    </citation>
    <scope>NUCLEOTIDE SEQUENCE [LARGE SCALE GENOMIC DNA]</scope>
    <source>
        <strain evidence="1 2">DSM 22187</strain>
    </source>
</reference>
<keyword evidence="2" id="KW-1185">Reference proteome</keyword>
<sequence>MYIQRNILDNDGASRETGQSVSWNATNLDELTHLVWCNFMFSSFVTSICVRTALQY</sequence>
<name>A0A1H6Y5G2_9EURY</name>
<accession>A0A2H4Q1F1</accession>